<evidence type="ECO:0000313" key="2">
    <source>
        <dbReference type="Proteomes" id="UP000050525"/>
    </source>
</evidence>
<proteinExistence type="predicted"/>
<evidence type="ECO:0000313" key="1">
    <source>
        <dbReference type="EMBL" id="KYO43225.1"/>
    </source>
</evidence>
<sequence>MVNDLCGLSPLSSLLRPAIVCVQKREDMLSSNCCLLSDERFLSRNVNIANLHLTLRNLPLNSCLQICVAEGGDRFKIVSSFGFIIENKIHLDANSEGNKTEAKKTEGFGLYHKPQITCNPPKAFSFDGCFCINKWNSAKLLLCVLLGISNIVPINSSSLLSVLTVF</sequence>
<dbReference type="AlphaFoldDB" id="A0A151P3A5"/>
<dbReference type="Proteomes" id="UP000050525">
    <property type="component" value="Unassembled WGS sequence"/>
</dbReference>
<reference evidence="1 2" key="1">
    <citation type="journal article" date="2012" name="Genome Biol.">
        <title>Sequencing three crocodilian genomes to illuminate the evolution of archosaurs and amniotes.</title>
        <authorList>
            <person name="St John J.A."/>
            <person name="Braun E.L."/>
            <person name="Isberg S.R."/>
            <person name="Miles L.G."/>
            <person name="Chong A.Y."/>
            <person name="Gongora J."/>
            <person name="Dalzell P."/>
            <person name="Moran C."/>
            <person name="Bed'hom B."/>
            <person name="Abzhanov A."/>
            <person name="Burgess S.C."/>
            <person name="Cooksey A.M."/>
            <person name="Castoe T.A."/>
            <person name="Crawford N.G."/>
            <person name="Densmore L.D."/>
            <person name="Drew J.C."/>
            <person name="Edwards S.V."/>
            <person name="Faircloth B.C."/>
            <person name="Fujita M.K."/>
            <person name="Greenwold M.J."/>
            <person name="Hoffmann F.G."/>
            <person name="Howard J.M."/>
            <person name="Iguchi T."/>
            <person name="Janes D.E."/>
            <person name="Khan S.Y."/>
            <person name="Kohno S."/>
            <person name="de Koning A.J."/>
            <person name="Lance S.L."/>
            <person name="McCarthy F.M."/>
            <person name="McCormack J.E."/>
            <person name="Merchant M.E."/>
            <person name="Peterson D.G."/>
            <person name="Pollock D.D."/>
            <person name="Pourmand N."/>
            <person name="Raney B.J."/>
            <person name="Roessler K.A."/>
            <person name="Sanford J.R."/>
            <person name="Sawyer R.H."/>
            <person name="Schmidt C.J."/>
            <person name="Triplett E.W."/>
            <person name="Tuberville T.D."/>
            <person name="Venegas-Anaya M."/>
            <person name="Howard J.T."/>
            <person name="Jarvis E.D."/>
            <person name="Guillette L.J.Jr."/>
            <person name="Glenn T.C."/>
            <person name="Green R.E."/>
            <person name="Ray D.A."/>
        </authorList>
    </citation>
    <scope>NUCLEOTIDE SEQUENCE [LARGE SCALE GENOMIC DNA]</scope>
    <source>
        <strain evidence="1">KSC_2009_1</strain>
    </source>
</reference>
<protein>
    <submittedName>
        <fullName evidence="1">Uncharacterized protein</fullName>
    </submittedName>
</protein>
<organism evidence="1 2">
    <name type="scientific">Alligator mississippiensis</name>
    <name type="common">American alligator</name>
    <dbReference type="NCBI Taxonomy" id="8496"/>
    <lineage>
        <taxon>Eukaryota</taxon>
        <taxon>Metazoa</taxon>
        <taxon>Chordata</taxon>
        <taxon>Craniata</taxon>
        <taxon>Vertebrata</taxon>
        <taxon>Euteleostomi</taxon>
        <taxon>Archelosauria</taxon>
        <taxon>Archosauria</taxon>
        <taxon>Crocodylia</taxon>
        <taxon>Alligatoridae</taxon>
        <taxon>Alligatorinae</taxon>
        <taxon>Alligator</taxon>
    </lineage>
</organism>
<dbReference type="EMBL" id="AKHW03001210">
    <property type="protein sequence ID" value="KYO43225.1"/>
    <property type="molecule type" value="Genomic_DNA"/>
</dbReference>
<accession>A0A151P3A5</accession>
<name>A0A151P3A5_ALLMI</name>
<gene>
    <name evidence="1" type="ORF">Y1Q_0017543</name>
</gene>
<comment type="caution">
    <text evidence="1">The sequence shown here is derived from an EMBL/GenBank/DDBJ whole genome shotgun (WGS) entry which is preliminary data.</text>
</comment>
<keyword evidence="2" id="KW-1185">Reference proteome</keyword>